<protein>
    <recommendedName>
        <fullName evidence="3">Ubiquitin thioesterase OTU</fullName>
        <ecNumber evidence="3">3.4.19.12</ecNumber>
    </recommendedName>
</protein>
<evidence type="ECO:0000256" key="2">
    <source>
        <dbReference type="ARBA" id="ARBA00022801"/>
    </source>
</evidence>
<dbReference type="OrthoDB" id="409956at2759"/>
<evidence type="ECO:0000313" key="5">
    <source>
        <dbReference type="EMBL" id="KMZ74245.1"/>
    </source>
</evidence>
<keyword evidence="3" id="KW-0788">Thiol protease</keyword>
<comment type="function">
    <text evidence="3">Hydrolase that can remove conjugated ubiquitin from proteins and may therefore play an important regulatory role at the level of protein turnover by preventing degradation.</text>
</comment>
<comment type="subcellular location">
    <subcellularLocation>
        <location evidence="3">Cytoplasm</location>
    </subcellularLocation>
</comment>
<gene>
    <name evidence="5" type="ORF">ZOSMA_132G00180</name>
</gene>
<sequence length="313" mass="35269">MAKSLFSFSTLSCILFFIRPRFLIPFLEDSPSPLFLSLQSSRNAVFAIGMVPVSPLSYNLCSSSRQRFPSIAVRKALSSSVRSLRLGHTKSSRGDIPLFFVPSLPNPTLHRFVHLGLSVRGNTNISFPRLTVVSDSNDDDETATEDDEEIDNLASTQGKKVYTEYSVIGIPGDGRCLFRSVAHGACIKLGNPSPDEDLQRKLADELREQVADEFLRRREETEWFIEGDFDQYVSNIRNWHVWGGEPELLMASHVLKMGITVYMRKIEDSSGLISIAEYGEEYGRENPIRVLYHGHGHYDALLFPANKPPRSRL</sequence>
<dbReference type="STRING" id="29655.A0A0K9Q1C1"/>
<comment type="catalytic activity">
    <reaction evidence="1 3">
        <text>Thiol-dependent hydrolysis of ester, thioester, amide, peptide and isopeptide bonds formed by the C-terminal Gly of ubiquitin (a 76-residue protein attached to proteins as an intracellular targeting signal).</text>
        <dbReference type="EC" id="3.4.19.12"/>
    </reaction>
</comment>
<reference evidence="6" key="1">
    <citation type="journal article" date="2016" name="Nature">
        <title>The genome of the seagrass Zostera marina reveals angiosperm adaptation to the sea.</title>
        <authorList>
            <person name="Olsen J.L."/>
            <person name="Rouze P."/>
            <person name="Verhelst B."/>
            <person name="Lin Y.-C."/>
            <person name="Bayer T."/>
            <person name="Collen J."/>
            <person name="Dattolo E."/>
            <person name="De Paoli E."/>
            <person name="Dittami S."/>
            <person name="Maumus F."/>
            <person name="Michel G."/>
            <person name="Kersting A."/>
            <person name="Lauritano C."/>
            <person name="Lohaus R."/>
            <person name="Toepel M."/>
            <person name="Tonon T."/>
            <person name="Vanneste K."/>
            <person name="Amirebrahimi M."/>
            <person name="Brakel J."/>
            <person name="Bostroem C."/>
            <person name="Chovatia M."/>
            <person name="Grimwood J."/>
            <person name="Jenkins J.W."/>
            <person name="Jueterbock A."/>
            <person name="Mraz A."/>
            <person name="Stam W.T."/>
            <person name="Tice H."/>
            <person name="Bornberg-Bauer E."/>
            <person name="Green P.J."/>
            <person name="Pearson G.A."/>
            <person name="Procaccini G."/>
            <person name="Duarte C.M."/>
            <person name="Schmutz J."/>
            <person name="Reusch T.B.H."/>
            <person name="Van de Peer Y."/>
        </authorList>
    </citation>
    <scope>NUCLEOTIDE SEQUENCE [LARGE SCALE GENOMIC DNA]</scope>
    <source>
        <strain evidence="6">cv. Finnish</strain>
    </source>
</reference>
<dbReference type="AlphaFoldDB" id="A0A0K9Q1C1"/>
<accession>A0A0K9Q1C1</accession>
<dbReference type="PANTHER" id="PTHR13312">
    <property type="entry name" value="HIV-INDUCED PROTEIN-7-LIKE PROTEASE"/>
    <property type="match status" value="1"/>
</dbReference>
<dbReference type="FunFam" id="3.90.70.80:FF:000007">
    <property type="entry name" value="OTU domain-containing protein"/>
    <property type="match status" value="1"/>
</dbReference>
<evidence type="ECO:0000259" key="4">
    <source>
        <dbReference type="PROSITE" id="PS50802"/>
    </source>
</evidence>
<dbReference type="Gene3D" id="3.90.70.80">
    <property type="match status" value="1"/>
</dbReference>
<keyword evidence="3" id="KW-0833">Ubl conjugation pathway</keyword>
<dbReference type="InterPro" id="IPR003323">
    <property type="entry name" value="OTU_dom"/>
</dbReference>
<dbReference type="InterPro" id="IPR038765">
    <property type="entry name" value="Papain-like_cys_pep_sf"/>
</dbReference>
<dbReference type="PANTHER" id="PTHR13312:SF6">
    <property type="entry name" value="UBIQUITIN THIOESTERASE OTU"/>
    <property type="match status" value="1"/>
</dbReference>
<dbReference type="CDD" id="cd22760">
    <property type="entry name" value="OTU_plant_OTU4-like"/>
    <property type="match status" value="1"/>
</dbReference>
<dbReference type="PROSITE" id="PS50802">
    <property type="entry name" value="OTU"/>
    <property type="match status" value="1"/>
</dbReference>
<keyword evidence="3" id="KW-0963">Cytoplasm</keyword>
<evidence type="ECO:0000313" key="6">
    <source>
        <dbReference type="Proteomes" id="UP000036987"/>
    </source>
</evidence>
<dbReference type="Proteomes" id="UP000036987">
    <property type="component" value="Unassembled WGS sequence"/>
</dbReference>
<dbReference type="InterPro" id="IPR047947">
    <property type="entry name" value="OTU4_OTU"/>
</dbReference>
<dbReference type="EMBL" id="LFYR01000379">
    <property type="protein sequence ID" value="KMZ74245.1"/>
    <property type="molecule type" value="Genomic_DNA"/>
</dbReference>
<dbReference type="GO" id="GO:0004843">
    <property type="term" value="F:cysteine-type deubiquitinase activity"/>
    <property type="evidence" value="ECO:0000318"/>
    <property type="project" value="GO_Central"/>
</dbReference>
<keyword evidence="6" id="KW-1185">Reference proteome</keyword>
<evidence type="ECO:0000256" key="3">
    <source>
        <dbReference type="RuleBase" id="RU367104"/>
    </source>
</evidence>
<comment type="caution">
    <text evidence="5">The sequence shown here is derived from an EMBL/GenBank/DDBJ whole genome shotgun (WGS) entry which is preliminary data.</text>
</comment>
<dbReference type="EC" id="3.4.19.12" evidence="3"/>
<proteinExistence type="predicted"/>
<keyword evidence="2 3" id="KW-0378">Hydrolase</keyword>
<keyword evidence="3" id="KW-0645">Protease</keyword>
<dbReference type="Pfam" id="PF02338">
    <property type="entry name" value="OTU"/>
    <property type="match status" value="1"/>
</dbReference>
<dbReference type="SUPFAM" id="SSF54001">
    <property type="entry name" value="Cysteine proteinases"/>
    <property type="match status" value="1"/>
</dbReference>
<name>A0A0K9Q1C1_ZOSMR</name>
<evidence type="ECO:0000256" key="1">
    <source>
        <dbReference type="ARBA" id="ARBA00000707"/>
    </source>
</evidence>
<feature type="domain" description="OTU" evidence="4">
    <location>
        <begin position="165"/>
        <end position="304"/>
    </location>
</feature>
<organism evidence="5 6">
    <name type="scientific">Zostera marina</name>
    <name type="common">Eelgrass</name>
    <dbReference type="NCBI Taxonomy" id="29655"/>
    <lineage>
        <taxon>Eukaryota</taxon>
        <taxon>Viridiplantae</taxon>
        <taxon>Streptophyta</taxon>
        <taxon>Embryophyta</taxon>
        <taxon>Tracheophyta</taxon>
        <taxon>Spermatophyta</taxon>
        <taxon>Magnoliopsida</taxon>
        <taxon>Liliopsida</taxon>
        <taxon>Zosteraceae</taxon>
        <taxon>Zostera</taxon>
    </lineage>
</organism>
<dbReference type="GO" id="GO:0005737">
    <property type="term" value="C:cytoplasm"/>
    <property type="evidence" value="ECO:0007669"/>
    <property type="project" value="UniProtKB-SubCell"/>
</dbReference>